<comment type="function">
    <text evidence="11">Ubiquitin ligase protein which is a component of the N-end rule pathway. Recognizes and binds to proteins bearing specific N-terminal residues that are destabilizing according to the N-end rule, leading to their ubiquitination and subsequent degradation.</text>
</comment>
<dbReference type="GeneID" id="14883849"/>
<dbReference type="Pfam" id="PF02207">
    <property type="entry name" value="zf-UBR"/>
    <property type="match status" value="1"/>
</dbReference>
<dbReference type="PANTHER" id="PTHR21497">
    <property type="entry name" value="UBIQUITIN LIGASE E3 ALPHA-RELATED"/>
    <property type="match status" value="1"/>
</dbReference>
<proteinExistence type="inferred from homology"/>
<dbReference type="InterPro" id="IPR001841">
    <property type="entry name" value="Znf_RING"/>
</dbReference>
<evidence type="ECO:0000256" key="5">
    <source>
        <dbReference type="ARBA" id="ARBA00022771"/>
    </source>
</evidence>
<dbReference type="PANTHER" id="PTHR21497:SF24">
    <property type="entry name" value="E3 UBIQUITIN-PROTEIN LIGASE UBR1"/>
    <property type="match status" value="1"/>
</dbReference>
<dbReference type="UniPathway" id="UPA00143"/>
<feature type="domain" description="RING-type" evidence="12">
    <location>
        <begin position="822"/>
        <end position="887"/>
    </location>
</feature>
<dbReference type="GO" id="GO:0005737">
    <property type="term" value="C:cytoplasm"/>
    <property type="evidence" value="ECO:0007669"/>
    <property type="project" value="TreeGrafter"/>
</dbReference>
<dbReference type="PROSITE" id="PS51157">
    <property type="entry name" value="ZF_UBR"/>
    <property type="match status" value="1"/>
</dbReference>
<dbReference type="OrthoDB" id="15304at2759"/>
<keyword evidence="5 9" id="KW-0863">Zinc-finger</keyword>
<dbReference type="OMA" id="YSININH"/>
<keyword evidence="15" id="KW-1185">Reference proteome</keyword>
<evidence type="ECO:0000313" key="15">
    <source>
        <dbReference type="Proteomes" id="UP000014680"/>
    </source>
</evidence>
<evidence type="ECO:0000256" key="9">
    <source>
        <dbReference type="PROSITE-ProRule" id="PRU00175"/>
    </source>
</evidence>
<dbReference type="GO" id="GO:0008270">
    <property type="term" value="F:zinc ion binding"/>
    <property type="evidence" value="ECO:0007669"/>
    <property type="project" value="UniProtKB-UniRule"/>
</dbReference>
<dbReference type="GO" id="GO:0016567">
    <property type="term" value="P:protein ubiquitination"/>
    <property type="evidence" value="ECO:0007669"/>
    <property type="project" value="UniProtKB-UniRule"/>
</dbReference>
<dbReference type="InterPro" id="IPR039164">
    <property type="entry name" value="UBR1-like"/>
</dbReference>
<protein>
    <recommendedName>
        <fullName evidence="11">E3 ubiquitin-protein ligase</fullName>
        <ecNumber evidence="11">2.3.2.27</ecNumber>
    </recommendedName>
</protein>
<dbReference type="InterPro" id="IPR003126">
    <property type="entry name" value="Znf_UBR"/>
</dbReference>
<evidence type="ECO:0000256" key="11">
    <source>
        <dbReference type="RuleBase" id="RU366018"/>
    </source>
</evidence>
<evidence type="ECO:0000259" key="13">
    <source>
        <dbReference type="PROSITE" id="PS51157"/>
    </source>
</evidence>
<keyword evidence="4 11" id="KW-0479">Metal-binding</keyword>
<dbReference type="GO" id="GO:0000151">
    <property type="term" value="C:ubiquitin ligase complex"/>
    <property type="evidence" value="ECO:0007669"/>
    <property type="project" value="TreeGrafter"/>
</dbReference>
<feature type="zinc finger region" description="UBR-type" evidence="10">
    <location>
        <begin position="44"/>
        <end position="117"/>
    </location>
</feature>
<sequence length="1262" mass="145605">MDLTQLRNAYESAHTVEDILFLIFKSPFTLQEIKKDLTPLLKSKMCQFSGMTPDRQIVYRCLTCAKSQVSCVCSKCFQESNHVGHNYFSFVTNDRFTCDCGNEFFWDKSGFCKEHTGEYITNPETLIPEKYRQCLILLPDLFQCCLHFIQYDPSCTFVNLVFTCLRQLSDVPLLFLIFSRMLQAQSEMGEESLLCTVYQRKSITLFEHYAEYCYLYEEITESVLPFLADLFRDERLIKFDLSSLFDLAFYSININHSNATALDGLFLGIVYSKDLIEKYFLESKKFDTLISNYIDWIPQFMNHILNDQEEVNLLKLTEKLFSPFCYSDSFETNEFNTENVVKLISLCSNTTPFYIDKNKSPQFDDQNTFFFFYLLLIISEFSRLVIKNKKFRSQFQMVTTRVLHHVTNFLEDVPVIEVNGVSVPRREVGVNQRVSPISGILSFYNYILFEEKECGDLNTIGLCQKDAEDLLQFALTSLKFGQQFQNDEYGKSRDNVILVSFYYNGLTFTFAKNADLNTAKLMLEFIPLKKYFALLLVMFGVETANSQHQRQEAFVNFLTIIIQMNRTNEQRLNFNNRELVMKVLAHIVAAGVERPMEACEYISLSELDLVKLFEEVVANKKKYFKKVDPLCPFVPFKIVEPLLTNTLFKNTSLKENRFYVEQTEWNIKLLAGICSEEFWSIIYKEMNTLALPYILIILTDINTALQDLSHQDEIIHLLKNCASMKEVYSYVNTNKESVFGFKEFVTGVTNKALRDILGIVTEAPKKVGNAQSSLRQKMLQRMKSKQIDKIKQDAESNKESVFIHNSGDVPEDMNITETDDSCVVCQSTQESDIGRLINFAEGIPYEIKHSKKGSYTLSCYVLSTCVHHVHESCFKRVQDRLQCPICKFQTSSFIPLSSQIDPLPPQQVTAHFSLLEQYATQHNHLFSDFLMMTLSSTLKMIVTMVNEDENTNDELIDAVQSLILATQSVFTVADIKRYLDHSVTLDPFVLYVVERLNGMNGRCAFQLEVDNILSTIAQYKKQLLPPDLIDVILPLDRAEKIECLNECKNFEDAVLQMSIEFVNTVQLYEEFGSALTSFKRNEKYDVKEFIKTSVGNSKCSSIPTIQTKLNFIELPTKLCDLFGKYSLSKCCQCNCLITNQTSCRICMLCGAPLCSENYCLIQHGKTCSNGNVVFFDFFYSAVCIMTEKGRRGMSVYYDGYGECYSVQNMMLDLFRFEPQKWNQFKRSFLKCSILYDSIMKDFDVIVPDSEEESESEQDNGLN</sequence>
<evidence type="ECO:0000256" key="2">
    <source>
        <dbReference type="ARBA" id="ARBA00004906"/>
    </source>
</evidence>
<dbReference type="Proteomes" id="UP000014680">
    <property type="component" value="Unassembled WGS sequence"/>
</dbReference>
<name>L7FKN3_ENTIV</name>
<dbReference type="RefSeq" id="XP_004184200.1">
    <property type="nucleotide sequence ID" value="XM_004184152.1"/>
</dbReference>
<evidence type="ECO:0000256" key="3">
    <source>
        <dbReference type="ARBA" id="ARBA00022679"/>
    </source>
</evidence>
<evidence type="ECO:0000256" key="8">
    <source>
        <dbReference type="ARBA" id="ARBA00046341"/>
    </source>
</evidence>
<dbReference type="EC" id="2.3.2.27" evidence="11"/>
<organism evidence="14 15">
    <name type="scientific">Entamoeba invadens IP1</name>
    <dbReference type="NCBI Taxonomy" id="370355"/>
    <lineage>
        <taxon>Eukaryota</taxon>
        <taxon>Amoebozoa</taxon>
        <taxon>Evosea</taxon>
        <taxon>Archamoebae</taxon>
        <taxon>Mastigamoebida</taxon>
        <taxon>Entamoebidae</taxon>
        <taxon>Entamoeba</taxon>
    </lineage>
</organism>
<dbReference type="SMART" id="SM00396">
    <property type="entry name" value="ZnF_UBR1"/>
    <property type="match status" value="1"/>
</dbReference>
<evidence type="ECO:0000313" key="14">
    <source>
        <dbReference type="EMBL" id="ELP84854.1"/>
    </source>
</evidence>
<dbReference type="GO" id="GO:0061630">
    <property type="term" value="F:ubiquitin protein ligase activity"/>
    <property type="evidence" value="ECO:0007669"/>
    <property type="project" value="UniProtKB-UniRule"/>
</dbReference>
<feature type="domain" description="UBR-type" evidence="13">
    <location>
        <begin position="44"/>
        <end position="117"/>
    </location>
</feature>
<dbReference type="Gene3D" id="2.10.110.30">
    <property type="match status" value="1"/>
</dbReference>
<reference evidence="14 15" key="1">
    <citation type="submission" date="2012-10" db="EMBL/GenBank/DDBJ databases">
        <authorList>
            <person name="Zafar N."/>
            <person name="Inman J."/>
            <person name="Hall N."/>
            <person name="Lorenzi H."/>
            <person name="Caler E."/>
        </authorList>
    </citation>
    <scope>NUCLEOTIDE SEQUENCE [LARGE SCALE GENOMIC DNA]</scope>
    <source>
        <strain evidence="14 15">IP1</strain>
    </source>
</reference>
<evidence type="ECO:0000256" key="10">
    <source>
        <dbReference type="PROSITE-ProRule" id="PRU00508"/>
    </source>
</evidence>
<dbReference type="CDD" id="cd19670">
    <property type="entry name" value="UBR-box_UBR1_2_3"/>
    <property type="match status" value="1"/>
</dbReference>
<dbReference type="EMBL" id="KB207106">
    <property type="protein sequence ID" value="ELP84854.1"/>
    <property type="molecule type" value="Genomic_DNA"/>
</dbReference>
<dbReference type="KEGG" id="eiv:EIN_284100"/>
<accession>L7FKN3</accession>
<keyword evidence="7 11" id="KW-0862">Zinc</keyword>
<dbReference type="AlphaFoldDB" id="L7FKN3"/>
<keyword evidence="6 11" id="KW-0833">Ubl conjugation pathway</keyword>
<keyword evidence="3 11" id="KW-0808">Transferase</keyword>
<evidence type="ECO:0000256" key="4">
    <source>
        <dbReference type="ARBA" id="ARBA00022723"/>
    </source>
</evidence>
<evidence type="ECO:0000256" key="7">
    <source>
        <dbReference type="ARBA" id="ARBA00022833"/>
    </source>
</evidence>
<evidence type="ECO:0000259" key="12">
    <source>
        <dbReference type="PROSITE" id="PS50089"/>
    </source>
</evidence>
<evidence type="ECO:0000256" key="6">
    <source>
        <dbReference type="ARBA" id="ARBA00022786"/>
    </source>
</evidence>
<dbReference type="PROSITE" id="PS50089">
    <property type="entry name" value="ZF_RING_2"/>
    <property type="match status" value="1"/>
</dbReference>
<comment type="pathway">
    <text evidence="2 11">Protein modification; protein ubiquitination.</text>
</comment>
<dbReference type="VEuPathDB" id="AmoebaDB:EIN_284100"/>
<evidence type="ECO:0000256" key="1">
    <source>
        <dbReference type="ARBA" id="ARBA00000900"/>
    </source>
</evidence>
<dbReference type="FunFam" id="2.10.110.30:FF:000002">
    <property type="entry name" value="Putative e3 ubiquitin-protein ligase ubr3"/>
    <property type="match status" value="1"/>
</dbReference>
<comment type="similarity">
    <text evidence="8 11">Belongs to the E3 ubiquitin-protein ligase UBR1-like family.</text>
</comment>
<comment type="catalytic activity">
    <reaction evidence="1 11">
        <text>S-ubiquitinyl-[E2 ubiquitin-conjugating enzyme]-L-cysteine + [acceptor protein]-L-lysine = [E2 ubiquitin-conjugating enzyme]-L-cysteine + N(6)-ubiquitinyl-[acceptor protein]-L-lysine.</text>
        <dbReference type="EC" id="2.3.2.27"/>
    </reaction>
</comment>
<dbReference type="GO" id="GO:0071596">
    <property type="term" value="P:ubiquitin-dependent protein catabolic process via the N-end rule pathway"/>
    <property type="evidence" value="ECO:0007669"/>
    <property type="project" value="UniProtKB-UniRule"/>
</dbReference>
<gene>
    <name evidence="14" type="ORF">EIN_284100</name>
</gene>